<protein>
    <submittedName>
        <fullName evidence="1">CDP-glucose 4,6-dehydratase</fullName>
        <ecNumber evidence="1">4.2.1.45</ecNumber>
    </submittedName>
</protein>
<gene>
    <name evidence="1" type="primary">rfbG</name>
    <name evidence="1" type="ORF">JHL16_12015</name>
</gene>
<keyword evidence="1" id="KW-0456">Lyase</keyword>
<sequence>MTTGRQSALPDPSFWRGKRVFLTGHTGFKGSWLAIWLKRLGAEIGGVSLRPSTEPSLFDLAQVAELVDGHFGDIRDQALVARLCAAHQPEIILHLAAQPLVRASYADPASTFGTNVMGTVNILEAARMSESLRAVVMVTTDKVYLDTQQQSPFRESDTLGGHDPYSASKAASELVVAAYRSSYLKEKGVAVATARAGNVIGGGDWAQDRLIPDVIRAWSAGGTLNVRRPSSVRPWNHVIETLTGYLVLAERLWDAPQLARAWNFGPPPHEEVTVRTIVEMARRIYGAGDVAWGAREEGPHETRWLSLDNSKARVELGVAPRWDAATALERTIRWYRRQQDGADPRGLCEADIDHFETIQ</sequence>
<name>A0ACC5R370_9HYPH</name>
<organism evidence="1 2">
    <name type="scientific">Taklimakanibacter albus</name>
    <dbReference type="NCBI Taxonomy" id="2800327"/>
    <lineage>
        <taxon>Bacteria</taxon>
        <taxon>Pseudomonadati</taxon>
        <taxon>Pseudomonadota</taxon>
        <taxon>Alphaproteobacteria</taxon>
        <taxon>Hyphomicrobiales</taxon>
        <taxon>Aestuariivirgaceae</taxon>
        <taxon>Taklimakanibacter</taxon>
    </lineage>
</organism>
<reference evidence="1" key="1">
    <citation type="submission" date="2021-01" db="EMBL/GenBank/DDBJ databases">
        <authorList>
            <person name="Sun Q."/>
        </authorList>
    </citation>
    <scope>NUCLEOTIDE SEQUENCE</scope>
    <source>
        <strain evidence="1">YIM B02566</strain>
    </source>
</reference>
<dbReference type="EC" id="4.2.1.45" evidence="1"/>
<evidence type="ECO:0000313" key="1">
    <source>
        <dbReference type="EMBL" id="MBK1867073.1"/>
    </source>
</evidence>
<accession>A0ACC5R370</accession>
<comment type="caution">
    <text evidence="1">The sequence shown here is derived from an EMBL/GenBank/DDBJ whole genome shotgun (WGS) entry which is preliminary data.</text>
</comment>
<dbReference type="EMBL" id="JAENHL010000007">
    <property type="protein sequence ID" value="MBK1867073.1"/>
    <property type="molecule type" value="Genomic_DNA"/>
</dbReference>
<dbReference type="Proteomes" id="UP000616151">
    <property type="component" value="Unassembled WGS sequence"/>
</dbReference>
<keyword evidence="2" id="KW-1185">Reference proteome</keyword>
<evidence type="ECO:0000313" key="2">
    <source>
        <dbReference type="Proteomes" id="UP000616151"/>
    </source>
</evidence>
<proteinExistence type="predicted"/>